<keyword evidence="5" id="KW-1185">Reference proteome</keyword>
<dbReference type="EMBL" id="JAKNID010000018">
    <property type="protein sequence ID" value="MCG4565046.1"/>
    <property type="molecule type" value="Genomic_DNA"/>
</dbReference>
<feature type="transmembrane region" description="Helical" evidence="1">
    <location>
        <begin position="91"/>
        <end position="111"/>
    </location>
</feature>
<dbReference type="PIRSF" id="PIRSF029895">
    <property type="entry name" value="SpoIV"/>
    <property type="match status" value="1"/>
</dbReference>
<gene>
    <name evidence="3" type="primary">yqfD</name>
    <name evidence="3" type="ORF">FYJ27_07850</name>
    <name evidence="2" type="ORF">L0P62_06255</name>
</gene>
<dbReference type="OrthoDB" id="1640349at2"/>
<dbReference type="InterPro" id="IPR010690">
    <property type="entry name" value="YqfD"/>
</dbReference>
<dbReference type="NCBIfam" id="TIGR02876">
    <property type="entry name" value="spore_yqfD"/>
    <property type="match status" value="1"/>
</dbReference>
<evidence type="ECO:0000313" key="4">
    <source>
        <dbReference type="Proteomes" id="UP000462760"/>
    </source>
</evidence>
<evidence type="ECO:0000256" key="1">
    <source>
        <dbReference type="SAM" id="Phobius"/>
    </source>
</evidence>
<evidence type="ECO:0000313" key="5">
    <source>
        <dbReference type="Proteomes" id="UP001108123"/>
    </source>
</evidence>
<proteinExistence type="predicted"/>
<name>A0A844FI80_9FIRM</name>
<dbReference type="Pfam" id="PF06898">
    <property type="entry name" value="YqfD"/>
    <property type="match status" value="1"/>
</dbReference>
<accession>A0A844FI80</accession>
<organism evidence="3 4">
    <name type="scientific">Anaerosalibacter bizertensis</name>
    <dbReference type="NCBI Taxonomy" id="932217"/>
    <lineage>
        <taxon>Bacteria</taxon>
        <taxon>Bacillati</taxon>
        <taxon>Bacillota</taxon>
        <taxon>Tissierellia</taxon>
        <taxon>Tissierellales</taxon>
        <taxon>Sporanaerobacteraceae</taxon>
        <taxon>Anaerosalibacter</taxon>
    </lineage>
</organism>
<keyword evidence="1" id="KW-0472">Membrane</keyword>
<dbReference type="RefSeq" id="WP_154484315.1">
    <property type="nucleotide sequence ID" value="NZ_JAJBNW010000021.1"/>
</dbReference>
<sequence>MLAIKIWNYFRGYVIIRVEGLTLEKFLNLATNKDIYLWDIERIEYTVIEAKVSIKGFKSLRKIVRKVGCRAYIVEKRGFPFLLEKLRKRKMLGFGFIIFIGLIFFLTSFIWNIEISGNEKIKDEEIINFLEEMDVGKGRFKHKVNLDKLQSNILGNFQRLSFASVEFKGTKLLIEVKEQDLPPKEIDKDIPCNIVAKKKGVIEKVIAKNGKRIVSEGEVVKKGQILITGVIEDELLENNILVHSEGEALARTRYSHKKEELIEKTIKEETGNIYTIKEIKFGKKVIKLSKTDIPFKEYIEEVDEEPFIEKFGDDFPVKVVTHKYIEVEKKKIKHNVDSLKKSTQVLAIQEINKKLPKDAKIISKDVKYLEEENKLITEVIIEVIEDIGKKQIIYNKED</sequence>
<evidence type="ECO:0000313" key="3">
    <source>
        <dbReference type="EMBL" id="MSS43638.1"/>
    </source>
</evidence>
<dbReference type="AlphaFoldDB" id="A0A844FI80"/>
<evidence type="ECO:0000313" key="2">
    <source>
        <dbReference type="EMBL" id="MCG4565046.1"/>
    </source>
</evidence>
<dbReference type="Proteomes" id="UP000462760">
    <property type="component" value="Unassembled WGS sequence"/>
</dbReference>
<dbReference type="EMBL" id="VULR01000009">
    <property type="protein sequence ID" value="MSS43638.1"/>
    <property type="molecule type" value="Genomic_DNA"/>
</dbReference>
<keyword evidence="1" id="KW-0812">Transmembrane</keyword>
<reference evidence="3 4" key="1">
    <citation type="submission" date="2019-08" db="EMBL/GenBank/DDBJ databases">
        <title>In-depth cultivation of the pig gut microbiome towards novel bacterial diversity and tailored functional studies.</title>
        <authorList>
            <person name="Wylensek D."/>
            <person name="Hitch T.C.A."/>
            <person name="Clavel T."/>
        </authorList>
    </citation>
    <scope>NUCLEOTIDE SEQUENCE [LARGE SCALE GENOMIC DNA]</scope>
    <source>
        <strain evidence="3 4">Med78-601-WT-4W-RMD-3</strain>
    </source>
</reference>
<protein>
    <submittedName>
        <fullName evidence="3">Sporulation protein YqfD</fullName>
    </submittedName>
</protein>
<reference evidence="2" key="2">
    <citation type="submission" date="2022-01" db="EMBL/GenBank/DDBJ databases">
        <title>Collection of gut derived symbiotic bacterial strains cultured from healthy donors.</title>
        <authorList>
            <person name="Lin H."/>
            <person name="Kohout C."/>
            <person name="Waligurski E."/>
            <person name="Pamer E.G."/>
        </authorList>
    </citation>
    <scope>NUCLEOTIDE SEQUENCE</scope>
    <source>
        <strain evidence="2">MSK.14.39</strain>
    </source>
</reference>
<dbReference type="Proteomes" id="UP001108123">
    <property type="component" value="Unassembled WGS sequence"/>
</dbReference>
<keyword evidence="1" id="KW-1133">Transmembrane helix</keyword>
<comment type="caution">
    <text evidence="3">The sequence shown here is derived from an EMBL/GenBank/DDBJ whole genome shotgun (WGS) entry which is preliminary data.</text>
</comment>